<evidence type="ECO:0000313" key="3">
    <source>
        <dbReference type="Proteomes" id="UP000783863"/>
    </source>
</evidence>
<keyword evidence="3" id="KW-1185">Reference proteome</keyword>
<protein>
    <recommendedName>
        <fullName evidence="1">Halobacterial output domain-containing protein</fullName>
    </recommendedName>
</protein>
<dbReference type="EMBL" id="RKLQ01000001">
    <property type="protein sequence ID" value="MBX0302268.1"/>
    <property type="molecule type" value="Genomic_DNA"/>
</dbReference>
<comment type="caution">
    <text evidence="2">The sequence shown here is derived from an EMBL/GenBank/DDBJ whole genome shotgun (WGS) entry which is preliminary data.</text>
</comment>
<dbReference type="Proteomes" id="UP000783863">
    <property type="component" value="Unassembled WGS sequence"/>
</dbReference>
<evidence type="ECO:0000313" key="2">
    <source>
        <dbReference type="EMBL" id="MBX0302268.1"/>
    </source>
</evidence>
<accession>A0A8J7YFA2</accession>
<organism evidence="2 3">
    <name type="scientific">Haloarcula salinisoli</name>
    <dbReference type="NCBI Taxonomy" id="2487746"/>
    <lineage>
        <taxon>Archaea</taxon>
        <taxon>Methanobacteriati</taxon>
        <taxon>Methanobacteriota</taxon>
        <taxon>Stenosarchaea group</taxon>
        <taxon>Halobacteria</taxon>
        <taxon>Halobacteriales</taxon>
        <taxon>Haloarculaceae</taxon>
        <taxon>Haloarcula</taxon>
    </lineage>
</organism>
<feature type="domain" description="Halobacterial output" evidence="1">
    <location>
        <begin position="12"/>
        <end position="83"/>
    </location>
</feature>
<sequence length="96" mass="10419">MTGNLNDRIVPETEPLSHAVVVAVAEQKGVDPLDLNERLYDCIDPDALDALFTAAGQDACGTVQFFMAGCQVEVSAQRRVTVEQFHEEPSTAEARV</sequence>
<name>A0A8J7YFA2_9EURY</name>
<evidence type="ECO:0000259" key="1">
    <source>
        <dbReference type="Pfam" id="PF18545"/>
    </source>
</evidence>
<dbReference type="AlphaFoldDB" id="A0A8J7YFA2"/>
<dbReference type="RefSeq" id="WP_220586511.1">
    <property type="nucleotide sequence ID" value="NZ_RKLQ01000001.1"/>
</dbReference>
<dbReference type="InterPro" id="IPR040624">
    <property type="entry name" value="HalOD1"/>
</dbReference>
<dbReference type="Pfam" id="PF18545">
    <property type="entry name" value="HalOD1"/>
    <property type="match status" value="1"/>
</dbReference>
<reference evidence="2" key="1">
    <citation type="submission" date="2021-06" db="EMBL/GenBank/DDBJ databases">
        <title>Halomicroarcula sp. F24A a new haloarchaeum isolated from saline soil.</title>
        <authorList>
            <person name="Duran-Viseras A."/>
            <person name="Sanchez-Porro C."/>
            <person name="Ventosa A."/>
        </authorList>
    </citation>
    <scope>NUCLEOTIDE SEQUENCE</scope>
    <source>
        <strain evidence="2">F24A</strain>
    </source>
</reference>
<gene>
    <name evidence="2" type="ORF">EGD98_01140</name>
</gene>
<proteinExistence type="predicted"/>